<proteinExistence type="predicted"/>
<organism evidence="1 2">
    <name type="scientific">Alloscardovia venturai</name>
    <dbReference type="NCBI Taxonomy" id="1769421"/>
    <lineage>
        <taxon>Bacteria</taxon>
        <taxon>Bacillati</taxon>
        <taxon>Actinomycetota</taxon>
        <taxon>Actinomycetes</taxon>
        <taxon>Bifidobacteriales</taxon>
        <taxon>Bifidobacteriaceae</taxon>
        <taxon>Alloscardovia</taxon>
    </lineage>
</organism>
<comment type="caution">
    <text evidence="1">The sequence shown here is derived from an EMBL/GenBank/DDBJ whole genome shotgun (WGS) entry which is preliminary data.</text>
</comment>
<evidence type="ECO:0000313" key="1">
    <source>
        <dbReference type="EMBL" id="MFD0704555.1"/>
    </source>
</evidence>
<dbReference type="Proteomes" id="UP001597036">
    <property type="component" value="Unassembled WGS sequence"/>
</dbReference>
<accession>A0ABW2Y3E0</accession>
<keyword evidence="2" id="KW-1185">Reference proteome</keyword>
<gene>
    <name evidence="1" type="ORF">ACFQY8_02160</name>
</gene>
<sequence>MNTYKASNGAQFTDADINRWAQEAENNFADAGLEVTPVAPRAWEIKKEVSRPHTIRIADSLWKLIEQDADRKNMSVDDWIRNASTQALTHA</sequence>
<name>A0ABW2Y3E0_9BIFI</name>
<evidence type="ECO:0000313" key="2">
    <source>
        <dbReference type="Proteomes" id="UP001597036"/>
    </source>
</evidence>
<protein>
    <submittedName>
        <fullName evidence="1">Uncharacterized protein</fullName>
    </submittedName>
</protein>
<dbReference type="EMBL" id="JBHTHQ010000012">
    <property type="protein sequence ID" value="MFD0704555.1"/>
    <property type="molecule type" value="Genomic_DNA"/>
</dbReference>
<reference evidence="2" key="1">
    <citation type="journal article" date="2019" name="Int. J. Syst. Evol. Microbiol.">
        <title>The Global Catalogue of Microorganisms (GCM) 10K type strain sequencing project: providing services to taxonomists for standard genome sequencing and annotation.</title>
        <authorList>
            <consortium name="The Broad Institute Genomics Platform"/>
            <consortium name="The Broad Institute Genome Sequencing Center for Infectious Disease"/>
            <person name="Wu L."/>
            <person name="Ma J."/>
        </authorList>
    </citation>
    <scope>NUCLEOTIDE SEQUENCE [LARGE SCALE GENOMIC DNA]</scope>
    <source>
        <strain evidence="2">CCM 8604</strain>
    </source>
</reference>
<dbReference type="RefSeq" id="WP_377938147.1">
    <property type="nucleotide sequence ID" value="NZ_JBHTHQ010000012.1"/>
</dbReference>